<proteinExistence type="predicted"/>
<evidence type="ECO:0000313" key="2">
    <source>
        <dbReference type="EMBL" id="DAF60065.1"/>
    </source>
</evidence>
<keyword evidence="1" id="KW-1133">Transmembrane helix</keyword>
<evidence type="ECO:0000256" key="1">
    <source>
        <dbReference type="SAM" id="Phobius"/>
    </source>
</evidence>
<reference evidence="2" key="1">
    <citation type="journal article" date="2021" name="Proc. Natl. Acad. Sci. U.S.A.">
        <title>A Catalog of Tens of Thousands of Viruses from Human Metagenomes Reveals Hidden Associations with Chronic Diseases.</title>
        <authorList>
            <person name="Tisza M.J."/>
            <person name="Buck C.B."/>
        </authorList>
    </citation>
    <scope>NUCLEOTIDE SEQUENCE</scope>
    <source>
        <strain evidence="2">CtMCY8</strain>
    </source>
</reference>
<feature type="transmembrane region" description="Helical" evidence="1">
    <location>
        <begin position="37"/>
        <end position="62"/>
    </location>
</feature>
<protein>
    <submittedName>
        <fullName evidence="2">Uncharacterized protein</fullName>
    </submittedName>
</protein>
<name>A0A8S5T9W4_9CAUD</name>
<keyword evidence="1" id="KW-0812">Transmembrane</keyword>
<accession>A0A8S5T9W4</accession>
<organism evidence="2">
    <name type="scientific">Siphoviridae sp. ctMCY8</name>
    <dbReference type="NCBI Taxonomy" id="2827854"/>
    <lineage>
        <taxon>Viruses</taxon>
        <taxon>Duplodnaviria</taxon>
        <taxon>Heunggongvirae</taxon>
        <taxon>Uroviricota</taxon>
        <taxon>Caudoviricetes</taxon>
    </lineage>
</organism>
<dbReference type="EMBL" id="BK032782">
    <property type="protein sequence ID" value="DAF60065.1"/>
    <property type="molecule type" value="Genomic_DNA"/>
</dbReference>
<sequence length="90" mass="10005">MMQHKKIILCAFVISGLQVQLLSPAPRKILRYTVKTAAYIVGFLLLYALQIYQNVPCLCLTAQKMPCRVPYRVPCTGCPAGRFCACLSPV</sequence>
<keyword evidence="1" id="KW-0472">Membrane</keyword>